<proteinExistence type="predicted"/>
<sequence length="355" mass="41630">MDQIGEEHFPWTGKDKVEESRARATGLYGETMDLFIGKYTMGIYERDVLIKKGVQLKRETFELLSEFFHPNAVHILDFIDEDKNRVSFVVSKVDASFLAWLKAEGKQKQLMFDENGKMKTLFRDMIIELCDLVDSLLGKGIVIANSFNMEDFYLTISDDGIPKLVLLLTAVKKPQYPKHDVKESWKSVRNFINSCCTECDTKLNSWGKNFSDFIGKDTFTLEMLRGYPDTWDYKMKGDYLLSLHVADQKMMRSLIKGTCVHWPKSDHVLPELLNGLIESSEKKGYFYNDRDPYEYTALLKNSYKHFDELPEHFKSILVNREGLLKQIERWSPDIWKNLYEIIVFLLMRHFRMKLD</sequence>
<dbReference type="Proteomes" id="UP001231189">
    <property type="component" value="Unassembled WGS sequence"/>
</dbReference>
<name>A0AAD8U3P8_LOLMU</name>
<comment type="caution">
    <text evidence="1">The sequence shown here is derived from an EMBL/GenBank/DDBJ whole genome shotgun (WGS) entry which is preliminary data.</text>
</comment>
<evidence type="ECO:0000313" key="1">
    <source>
        <dbReference type="EMBL" id="KAK1699430.1"/>
    </source>
</evidence>
<keyword evidence="2" id="KW-1185">Reference proteome</keyword>
<protein>
    <submittedName>
        <fullName evidence="1">Uncharacterized protein</fullName>
    </submittedName>
</protein>
<organism evidence="1 2">
    <name type="scientific">Lolium multiflorum</name>
    <name type="common">Italian ryegrass</name>
    <name type="synonym">Lolium perenne subsp. multiflorum</name>
    <dbReference type="NCBI Taxonomy" id="4521"/>
    <lineage>
        <taxon>Eukaryota</taxon>
        <taxon>Viridiplantae</taxon>
        <taxon>Streptophyta</taxon>
        <taxon>Embryophyta</taxon>
        <taxon>Tracheophyta</taxon>
        <taxon>Spermatophyta</taxon>
        <taxon>Magnoliopsida</taxon>
        <taxon>Liliopsida</taxon>
        <taxon>Poales</taxon>
        <taxon>Poaceae</taxon>
        <taxon>BOP clade</taxon>
        <taxon>Pooideae</taxon>
        <taxon>Poodae</taxon>
        <taxon>Poeae</taxon>
        <taxon>Poeae Chloroplast Group 2 (Poeae type)</taxon>
        <taxon>Loliodinae</taxon>
        <taxon>Loliinae</taxon>
        <taxon>Lolium</taxon>
    </lineage>
</organism>
<dbReference type="EMBL" id="JAUUTY010000001">
    <property type="protein sequence ID" value="KAK1699430.1"/>
    <property type="molecule type" value="Genomic_DNA"/>
</dbReference>
<dbReference type="AlphaFoldDB" id="A0AAD8U3P8"/>
<gene>
    <name evidence="1" type="ORF">QYE76_016127</name>
</gene>
<evidence type="ECO:0000313" key="2">
    <source>
        <dbReference type="Proteomes" id="UP001231189"/>
    </source>
</evidence>
<accession>A0AAD8U3P8</accession>
<reference evidence="1" key="1">
    <citation type="submission" date="2023-07" db="EMBL/GenBank/DDBJ databases">
        <title>A chromosome-level genome assembly of Lolium multiflorum.</title>
        <authorList>
            <person name="Chen Y."/>
            <person name="Copetti D."/>
            <person name="Kolliker R."/>
            <person name="Studer B."/>
        </authorList>
    </citation>
    <scope>NUCLEOTIDE SEQUENCE</scope>
    <source>
        <strain evidence="1">02402/16</strain>
        <tissue evidence="1">Leaf</tissue>
    </source>
</reference>